<gene>
    <name evidence="3" type="ORF">DAERI_100061</name>
</gene>
<proteinExistence type="predicted"/>
<keyword evidence="2" id="KW-1133">Transmembrane helix</keyword>
<comment type="caution">
    <text evidence="3">The sequence shown here is derived from an EMBL/GenBank/DDBJ whole genome shotgun (WGS) entry which is preliminary data.</text>
</comment>
<evidence type="ECO:0000313" key="3">
    <source>
        <dbReference type="EMBL" id="GBF06698.1"/>
    </source>
</evidence>
<evidence type="ECO:0000313" key="4">
    <source>
        <dbReference type="Proteomes" id="UP000236569"/>
    </source>
</evidence>
<organism evidence="3 4">
    <name type="scientific">Deinococcus aerius</name>
    <dbReference type="NCBI Taxonomy" id="200253"/>
    <lineage>
        <taxon>Bacteria</taxon>
        <taxon>Thermotogati</taxon>
        <taxon>Deinococcota</taxon>
        <taxon>Deinococci</taxon>
        <taxon>Deinococcales</taxon>
        <taxon>Deinococcaceae</taxon>
        <taxon>Deinococcus</taxon>
    </lineage>
</organism>
<keyword evidence="2" id="KW-0812">Transmembrane</keyword>
<keyword evidence="2" id="KW-0472">Membrane</keyword>
<reference evidence="4" key="1">
    <citation type="submission" date="2018-01" db="EMBL/GenBank/DDBJ databases">
        <title>Draft Genome Sequence of the Radioresistant Bacterium Deinococcus aerius TR0125, Isolated from the Higher Atmosphere above Japan.</title>
        <authorList>
            <person name="Satoh K."/>
            <person name="Arai H."/>
            <person name="Sanzen T."/>
            <person name="Kawaguchi Y."/>
            <person name="Hayashi H."/>
            <person name="Yokobori S."/>
            <person name="Yamagishi A."/>
            <person name="Oono Y."/>
            <person name="Narumi I."/>
        </authorList>
    </citation>
    <scope>NUCLEOTIDE SEQUENCE [LARGE SCALE GENOMIC DNA]</scope>
    <source>
        <strain evidence="4">TR0125</strain>
    </source>
</reference>
<keyword evidence="4" id="KW-1185">Reference proteome</keyword>
<sequence length="101" mass="11246">MFGRRPAILFVPPRPPKRKAHLKARRNTAAGVCTSYCNMLTVLLVFLGLGVVVALGFLLHLAWFWVSGQDYRSPEERAWEGERRRPGVPQARTHPGPSPGA</sequence>
<name>A0A2I9DK02_9DEIO</name>
<feature type="transmembrane region" description="Helical" evidence="2">
    <location>
        <begin position="42"/>
        <end position="66"/>
    </location>
</feature>
<protein>
    <submittedName>
        <fullName evidence="3">Uncharacterized protein</fullName>
    </submittedName>
</protein>
<feature type="region of interest" description="Disordered" evidence="1">
    <location>
        <begin position="76"/>
        <end position="101"/>
    </location>
</feature>
<dbReference type="EMBL" id="BFAG01000010">
    <property type="protein sequence ID" value="GBF06698.1"/>
    <property type="molecule type" value="Genomic_DNA"/>
</dbReference>
<dbReference type="AlphaFoldDB" id="A0A2I9DK02"/>
<dbReference type="Proteomes" id="UP000236569">
    <property type="component" value="Unassembled WGS sequence"/>
</dbReference>
<feature type="compositionally biased region" description="Basic and acidic residues" evidence="1">
    <location>
        <begin position="76"/>
        <end position="85"/>
    </location>
</feature>
<evidence type="ECO:0000256" key="2">
    <source>
        <dbReference type="SAM" id="Phobius"/>
    </source>
</evidence>
<evidence type="ECO:0000256" key="1">
    <source>
        <dbReference type="SAM" id="MobiDB-lite"/>
    </source>
</evidence>
<accession>A0A2I9DK02</accession>